<protein>
    <submittedName>
        <fullName evidence="1">Uncharacterized protein</fullName>
    </submittedName>
</protein>
<dbReference type="EMBL" id="JBHSWE010000001">
    <property type="protein sequence ID" value="MFC6672616.1"/>
    <property type="molecule type" value="Genomic_DNA"/>
</dbReference>
<gene>
    <name evidence="1" type="ORF">ACFQDL_22985</name>
</gene>
<keyword evidence="2" id="KW-1185">Reference proteome</keyword>
<reference evidence="2" key="1">
    <citation type="journal article" date="2019" name="Int. J. Syst. Evol. Microbiol.">
        <title>The Global Catalogue of Microorganisms (GCM) 10K type strain sequencing project: providing services to taxonomists for standard genome sequencing and annotation.</title>
        <authorList>
            <consortium name="The Broad Institute Genomics Platform"/>
            <consortium name="The Broad Institute Genome Sequencing Center for Infectious Disease"/>
            <person name="Wu L."/>
            <person name="Ma J."/>
        </authorList>
    </citation>
    <scope>NUCLEOTIDE SEQUENCE [LARGE SCALE GENOMIC DNA]</scope>
    <source>
        <strain evidence="2">NBRC 111756</strain>
    </source>
</reference>
<evidence type="ECO:0000313" key="2">
    <source>
        <dbReference type="Proteomes" id="UP001596422"/>
    </source>
</evidence>
<sequence>MQRAGGAWRRDPREPSAQAALALALTQQAMQRTGTGPDVAEGERTLLQRLWLNAELHGDQGLALCALAQAAQRNGHPDDSFACAALGYVGSWLGGDLARGEQLQRLALQLTAGETTTARARTLLLTGARLMPWTAPAATAVRTLEDAARLAAEAGDGDTAVLATLVGCHSRWMQGTPLSTLLPLAEAALDRGKDPACTVAGQALRASLRHLLDALGSPALATAAPVQDEPGAPCVDSPWLLLSRTLTAYLLEPPRAWPALLPEIEQALPRLDGYCAQAELTLLGALMRAELCRHSTGRRRQALLDRLQLDETRLELWSAQNPSTFACRAALLRGDRAALLEQPDLAERAYEAAIALSEESACLHIQAIACERYAGYWLRRGRPGVGRLLLNEARQLYERWQAPAKAAQLGAAFATTL</sequence>
<dbReference type="PANTHER" id="PTHR43642:SF1">
    <property type="entry name" value="HYBRID SIGNAL TRANSDUCTION HISTIDINE KINASE G"/>
    <property type="match status" value="1"/>
</dbReference>
<name>A0ABW2A518_9GAMM</name>
<organism evidence="1 2">
    <name type="scientific">Marinobacterium aestuariivivens</name>
    <dbReference type="NCBI Taxonomy" id="1698799"/>
    <lineage>
        <taxon>Bacteria</taxon>
        <taxon>Pseudomonadati</taxon>
        <taxon>Pseudomonadota</taxon>
        <taxon>Gammaproteobacteria</taxon>
        <taxon>Oceanospirillales</taxon>
        <taxon>Oceanospirillaceae</taxon>
        <taxon>Marinobacterium</taxon>
    </lineage>
</organism>
<accession>A0ABW2A518</accession>
<dbReference type="InterPro" id="IPR053159">
    <property type="entry name" value="Hybrid_Histidine_Kinase"/>
</dbReference>
<evidence type="ECO:0000313" key="1">
    <source>
        <dbReference type="EMBL" id="MFC6672616.1"/>
    </source>
</evidence>
<comment type="caution">
    <text evidence="1">The sequence shown here is derived from an EMBL/GenBank/DDBJ whole genome shotgun (WGS) entry which is preliminary data.</text>
</comment>
<dbReference type="Proteomes" id="UP001596422">
    <property type="component" value="Unassembled WGS sequence"/>
</dbReference>
<proteinExistence type="predicted"/>
<dbReference type="PANTHER" id="PTHR43642">
    <property type="entry name" value="HYBRID SIGNAL TRANSDUCTION HISTIDINE KINASE G"/>
    <property type="match status" value="1"/>
</dbReference>
<dbReference type="RefSeq" id="WP_379911046.1">
    <property type="nucleotide sequence ID" value="NZ_JBHSWE010000001.1"/>
</dbReference>